<comment type="caution">
    <text evidence="1">The sequence shown here is derived from an EMBL/GenBank/DDBJ whole genome shotgun (WGS) entry which is preliminary data.</text>
</comment>
<name>A0A109LIP1_PSEFL</name>
<evidence type="ECO:0000313" key="1">
    <source>
        <dbReference type="EMBL" id="KWV88460.1"/>
    </source>
</evidence>
<dbReference type="EMBL" id="LCYA01000052">
    <property type="protein sequence ID" value="KWV88460.1"/>
    <property type="molecule type" value="Genomic_DNA"/>
</dbReference>
<reference evidence="1 2" key="1">
    <citation type="submission" date="2015-05" db="EMBL/GenBank/DDBJ databases">
        <title>A genomic and transcriptomic approach to investigate the blue pigment phenotype in Pseudomonas fluorescens.</title>
        <authorList>
            <person name="Andreani N.A."/>
            <person name="Cardazzo B."/>
        </authorList>
    </citation>
    <scope>NUCLEOTIDE SEQUENCE [LARGE SCALE GENOMIC DNA]</scope>
    <source>
        <strain evidence="1 2">Ps_22</strain>
    </source>
</reference>
<organism evidence="1 2">
    <name type="scientific">Pseudomonas fluorescens</name>
    <dbReference type="NCBI Taxonomy" id="294"/>
    <lineage>
        <taxon>Bacteria</taxon>
        <taxon>Pseudomonadati</taxon>
        <taxon>Pseudomonadota</taxon>
        <taxon>Gammaproteobacteria</taxon>
        <taxon>Pseudomonadales</taxon>
        <taxon>Pseudomonadaceae</taxon>
        <taxon>Pseudomonas</taxon>
    </lineage>
</organism>
<protein>
    <submittedName>
        <fullName evidence="1">Uncharacterized protein</fullName>
    </submittedName>
</protein>
<sequence length="218" mass="22890">MGAFGLLHGDMGMPHQRVGASAGSSMGHAQAATDQQAFAIHPIGFGHHFGDALGHPFGALGRPAGIDQQGKLIAAQARQLVPGFELALEPRHHLQDQTVARLMAEGIVGMTKIVQVQMAEGQATAFVFCQPGGQQGLEALTVGNTGERVLLGQALQGVFQHAALAHMAQAAAQCVGVQCIQHQPIADTQRRHQWLLLQQQYTRQAAPAGAGLQAGRGQ</sequence>
<gene>
    <name evidence="1" type="ORF">PFLmoz3_01355</name>
</gene>
<dbReference type="AlphaFoldDB" id="A0A109LIP1"/>
<accession>A0A109LIP1</accession>
<dbReference type="Proteomes" id="UP000061348">
    <property type="component" value="Unassembled WGS sequence"/>
</dbReference>
<proteinExistence type="predicted"/>
<evidence type="ECO:0000313" key="2">
    <source>
        <dbReference type="Proteomes" id="UP000061348"/>
    </source>
</evidence>